<sequence length="301" mass="34887">MQDHPTFIRRHQGRTVTNHKHVKHGKIMRPPISIINHTQCNWYVYVQYIGWHRSKAVVCSTALIIVMSVFDDHVFMWRSTRENHYVACSCIELLPPSMKVMLTLRMGMAVLTTILIAFAIYYAPNQVHFWLYFSHWSLLLLLVMFLWGSAITLRVTQSEDNDVAWCYRVYGVLFRVACAANILSSIIYFCITFSYVDSVKRPVNHVIHTVNSLAALAEMFANAVPVRLIQVYQPVLFTVSYGIFLATFHFVTGEAVYKCLNWNDPKDMSRLCTGIMTLMFGIYFLMYIIYFCKIKCGLTKL</sequence>
<name>A0A077CZ09_NPVMB</name>
<keyword evidence="1" id="KW-0812">Transmembrane</keyword>
<dbReference type="EMBL" id="KJ871680">
    <property type="protein sequence ID" value="AIL25124.1"/>
    <property type="molecule type" value="Genomic_DNA"/>
</dbReference>
<dbReference type="PANTHER" id="PTHR12242">
    <property type="entry name" value="OS02G0130600 PROTEIN-RELATED"/>
    <property type="match status" value="1"/>
</dbReference>
<feature type="transmembrane region" description="Helical" evidence="1">
    <location>
        <begin position="172"/>
        <end position="194"/>
    </location>
</feature>
<feature type="transmembrane region" description="Helical" evidence="1">
    <location>
        <begin position="129"/>
        <end position="151"/>
    </location>
</feature>
<reference evidence="2" key="1">
    <citation type="submission" date="2014-05" db="EMBL/GenBank/DDBJ databases">
        <authorList>
            <person name="Hou D."/>
            <person name="Liu X."/>
            <person name="Yin F."/>
            <person name="Zhu Z."/>
            <person name="Wang J."/>
            <person name="Zhang L."/>
            <person name="Kou Z."/>
            <person name="Deng F."/>
            <person name="Wang H."/>
            <person name="Hu Z."/>
        </authorList>
    </citation>
    <scope>NUCLEOTIDE SEQUENCE</scope>
    <source>
        <strain evidence="2">CTa</strain>
    </source>
</reference>
<dbReference type="GO" id="GO:0016020">
    <property type="term" value="C:membrane"/>
    <property type="evidence" value="ECO:0007669"/>
    <property type="project" value="TreeGrafter"/>
</dbReference>
<evidence type="ECO:0000313" key="2">
    <source>
        <dbReference type="EMBL" id="AIL25124.1"/>
    </source>
</evidence>
<proteinExistence type="predicted"/>
<feature type="transmembrane region" description="Helical" evidence="1">
    <location>
        <begin position="102"/>
        <end position="123"/>
    </location>
</feature>
<organismHost>
    <name type="scientific">Lepidoptera</name>
    <name type="common">moths &amp; butterflies</name>
    <dbReference type="NCBI Taxonomy" id="7088"/>
</organismHost>
<feature type="transmembrane region" description="Helical" evidence="1">
    <location>
        <begin position="271"/>
        <end position="292"/>
    </location>
</feature>
<keyword evidence="1" id="KW-1133">Transmembrane helix</keyword>
<evidence type="ECO:0000256" key="1">
    <source>
        <dbReference type="SAM" id="Phobius"/>
    </source>
</evidence>
<keyword evidence="1" id="KW-0472">Membrane</keyword>
<organism evidence="2">
    <name type="scientific">Mamestra brassicae nuclear polyhedrosis virus</name>
    <name type="common">MbNPV</name>
    <dbReference type="NCBI Taxonomy" id="78219"/>
    <lineage>
        <taxon>Viruses</taxon>
        <taxon>Viruses incertae sedis</taxon>
        <taxon>Naldaviricetes</taxon>
        <taxon>Lefavirales</taxon>
        <taxon>Baculoviridae</taxon>
        <taxon>Alphabaculovirus</taxon>
        <taxon>Alphabaculovirus mabrassicae</taxon>
    </lineage>
</organism>
<accession>A0A077CZ09</accession>
<feature type="transmembrane region" description="Helical" evidence="1">
    <location>
        <begin position="231"/>
        <end position="251"/>
    </location>
</feature>
<protein>
    <submittedName>
        <fullName evidence="2">Orf46</fullName>
    </submittedName>
</protein>